<name>A0ABT0LAP2_9GAMM</name>
<dbReference type="RefSeq" id="WP_248939838.1">
    <property type="nucleotide sequence ID" value="NZ_JAKIKS010000026.1"/>
</dbReference>
<sequence length="303" mass="33387">MPTAIRADKSVSVFGPEGDPVALYKNLDLDFEAPQGMDYGSGKMYLTGCGSNTLATASETGEFEVWEIPEKEGRPRLQEPFDTAFYLENTNIAQLWVSGNSSKEVGDDKVGAIYVVNFAPINDQPPYEDIESFYGDEISWPLGIDTDSQGVAWVANSRLVDIPCGPEKYHVDSNVGWVSSINYKTKHIERYQRGGLGAPWGLWIDSQDNVWISNFSSQKISRLCANIDGCRGGIQYGEFFVDEGYRFLGYERLTATRADPSDNLWAANNWIFDFINTPSSPGGSSVVAIIGMANPEKGQGPEN</sequence>
<dbReference type="Gene3D" id="2.120.10.30">
    <property type="entry name" value="TolB, C-terminal domain"/>
    <property type="match status" value="1"/>
</dbReference>
<proteinExistence type="predicted"/>
<dbReference type="EMBL" id="JAKIKS010000026">
    <property type="protein sequence ID" value="MCL1124560.1"/>
    <property type="molecule type" value="Genomic_DNA"/>
</dbReference>
<keyword evidence="2" id="KW-1185">Reference proteome</keyword>
<evidence type="ECO:0000313" key="2">
    <source>
        <dbReference type="Proteomes" id="UP001203423"/>
    </source>
</evidence>
<reference evidence="1 2" key="1">
    <citation type="submission" date="2022-01" db="EMBL/GenBank/DDBJ databases">
        <title>Whole genome-based taxonomy of the Shewanellaceae.</title>
        <authorList>
            <person name="Martin-Rodriguez A.J."/>
        </authorList>
    </citation>
    <scope>NUCLEOTIDE SEQUENCE [LARGE SCALE GENOMIC DNA]</scope>
    <source>
        <strain evidence="1 2">DSM 17177</strain>
    </source>
</reference>
<dbReference type="Proteomes" id="UP001203423">
    <property type="component" value="Unassembled WGS sequence"/>
</dbReference>
<dbReference type="InterPro" id="IPR011042">
    <property type="entry name" value="6-blade_b-propeller_TolB-like"/>
</dbReference>
<gene>
    <name evidence="1" type="ORF">L2764_08740</name>
</gene>
<protein>
    <recommendedName>
        <fullName evidence="3">SMP-30/Gluconolactonase/LRE-like region domain-containing protein</fullName>
    </recommendedName>
</protein>
<comment type="caution">
    <text evidence="1">The sequence shown here is derived from an EMBL/GenBank/DDBJ whole genome shotgun (WGS) entry which is preliminary data.</text>
</comment>
<evidence type="ECO:0000313" key="1">
    <source>
        <dbReference type="EMBL" id="MCL1124560.1"/>
    </source>
</evidence>
<organism evidence="1 2">
    <name type="scientific">Shewanella surugensis</name>
    <dbReference type="NCBI Taxonomy" id="212020"/>
    <lineage>
        <taxon>Bacteria</taxon>
        <taxon>Pseudomonadati</taxon>
        <taxon>Pseudomonadota</taxon>
        <taxon>Gammaproteobacteria</taxon>
        <taxon>Alteromonadales</taxon>
        <taxon>Shewanellaceae</taxon>
        <taxon>Shewanella</taxon>
    </lineage>
</organism>
<accession>A0ABT0LAP2</accession>
<dbReference type="SUPFAM" id="SSF101898">
    <property type="entry name" value="NHL repeat"/>
    <property type="match status" value="1"/>
</dbReference>
<evidence type="ECO:0008006" key="3">
    <source>
        <dbReference type="Google" id="ProtNLM"/>
    </source>
</evidence>